<dbReference type="InterPro" id="IPR013229">
    <property type="entry name" value="PEGA"/>
</dbReference>
<feature type="domain" description="PEGA" evidence="1">
    <location>
        <begin position="189"/>
        <end position="255"/>
    </location>
</feature>
<dbReference type="Pfam" id="PF08308">
    <property type="entry name" value="PEGA"/>
    <property type="match status" value="5"/>
</dbReference>
<feature type="domain" description="PEGA" evidence="1">
    <location>
        <begin position="119"/>
        <end position="185"/>
    </location>
</feature>
<evidence type="ECO:0000259" key="1">
    <source>
        <dbReference type="Pfam" id="PF08308"/>
    </source>
</evidence>
<dbReference type="PANTHER" id="PTHR36194:SF1">
    <property type="entry name" value="S-LAYER-LIKE PROTEIN"/>
    <property type="match status" value="1"/>
</dbReference>
<evidence type="ECO:0000313" key="3">
    <source>
        <dbReference type="Proteomes" id="UP000230821"/>
    </source>
</evidence>
<dbReference type="EMBL" id="PDSK01000092">
    <property type="protein sequence ID" value="PIE34064.1"/>
    <property type="molecule type" value="Genomic_DNA"/>
</dbReference>
<sequence>MMKQLLSLISILFVMICLGAIIAQITPIEFLWTSFQSFIGEFVDVFDHEGVLAVESSPEGAAVYVDNKFVGETPLKKDFSSGNYDVRVIFSGFQTYARRVAIEKNDTSLIQAKLSREYGKLRVTSTPSAAVVYLDGKRQGQLTPLELQVSPGKYVVKVEKDRFYTYEENVHVDQEKTSTIEADLVRQVGRVVLETMPPGAKAYIGNDLLGTTPFTHDKPVGKYVITIKKPGFRDKVIEANIAPDETLDVAVDLTERVGALKITTNPPGAEVHMNDVYLGETPLRFEKKPGQYRLTIHKKKFRDVNEELVIEDNVTKNIHRDLDPVIVEVRIDSEPSHAKVWLNGEDMGYTPVVLNKEPGNYTVRLTRPGFRNYVDEIRVQAGAFIHLKPSLEKEQLRTP</sequence>
<dbReference type="Proteomes" id="UP000230821">
    <property type="component" value="Unassembled WGS sequence"/>
</dbReference>
<dbReference type="PANTHER" id="PTHR36194">
    <property type="entry name" value="S-LAYER-LIKE PROTEIN"/>
    <property type="match status" value="1"/>
</dbReference>
<protein>
    <recommendedName>
        <fullName evidence="1">PEGA domain-containing protein</fullName>
    </recommendedName>
</protein>
<feature type="domain" description="PEGA" evidence="1">
    <location>
        <begin position="258"/>
        <end position="322"/>
    </location>
</feature>
<name>A0A2G6KEF5_9BACT</name>
<comment type="caution">
    <text evidence="2">The sequence shown here is derived from an EMBL/GenBank/DDBJ whole genome shotgun (WGS) entry which is preliminary data.</text>
</comment>
<reference evidence="2 3" key="1">
    <citation type="submission" date="2017-10" db="EMBL/GenBank/DDBJ databases">
        <title>Novel microbial diversity and functional potential in the marine mammal oral microbiome.</title>
        <authorList>
            <person name="Dudek N.K."/>
            <person name="Sun C.L."/>
            <person name="Burstein D."/>
            <person name="Kantor R.S."/>
            <person name="Aliaga Goltsman D.S."/>
            <person name="Bik E.M."/>
            <person name="Thomas B.C."/>
            <person name="Banfield J.F."/>
            <person name="Relman D.A."/>
        </authorList>
    </citation>
    <scope>NUCLEOTIDE SEQUENCE [LARGE SCALE GENOMIC DNA]</scope>
    <source>
        <strain evidence="2">DOLJORAL78_47_16</strain>
    </source>
</reference>
<evidence type="ECO:0000313" key="2">
    <source>
        <dbReference type="EMBL" id="PIE34064.1"/>
    </source>
</evidence>
<proteinExistence type="predicted"/>
<gene>
    <name evidence="2" type="ORF">CSA56_09110</name>
</gene>
<dbReference type="AlphaFoldDB" id="A0A2G6KEF5"/>
<feature type="domain" description="PEGA" evidence="1">
    <location>
        <begin position="50"/>
        <end position="116"/>
    </location>
</feature>
<feature type="domain" description="PEGA" evidence="1">
    <location>
        <begin position="328"/>
        <end position="394"/>
    </location>
</feature>
<accession>A0A2G6KEF5</accession>
<organism evidence="2 3">
    <name type="scientific">candidate division KSB3 bacterium</name>
    <dbReference type="NCBI Taxonomy" id="2044937"/>
    <lineage>
        <taxon>Bacteria</taxon>
        <taxon>candidate division KSB3</taxon>
    </lineage>
</organism>